<gene>
    <name evidence="7" type="ORF">PARMNEM_LOCUS9898</name>
</gene>
<evidence type="ECO:0000256" key="1">
    <source>
        <dbReference type="ARBA" id="ARBA00022723"/>
    </source>
</evidence>
<dbReference type="SUPFAM" id="SSF57903">
    <property type="entry name" value="FYVE/PHD zinc finger"/>
    <property type="match status" value="1"/>
</dbReference>
<reference evidence="7 8" key="1">
    <citation type="submission" date="2023-11" db="EMBL/GenBank/DDBJ databases">
        <authorList>
            <person name="Hedman E."/>
            <person name="Englund M."/>
            <person name="Stromberg M."/>
            <person name="Nyberg Akerstrom W."/>
            <person name="Nylinder S."/>
            <person name="Jareborg N."/>
            <person name="Kallberg Y."/>
            <person name="Kronander E."/>
        </authorList>
    </citation>
    <scope>NUCLEOTIDE SEQUENCE [LARGE SCALE GENOMIC DNA]</scope>
</reference>
<keyword evidence="1" id="KW-0479">Metal-binding</keyword>
<evidence type="ECO:0000313" key="8">
    <source>
        <dbReference type="Proteomes" id="UP001314205"/>
    </source>
</evidence>
<keyword evidence="3" id="KW-0862">Zinc</keyword>
<keyword evidence="2" id="KW-0863">Zinc-finger</keyword>
<feature type="domain" description="FP protein C-terminal" evidence="6">
    <location>
        <begin position="313"/>
        <end position="363"/>
    </location>
</feature>
<organism evidence="7 8">
    <name type="scientific">Parnassius mnemosyne</name>
    <name type="common">clouded apollo</name>
    <dbReference type="NCBI Taxonomy" id="213953"/>
    <lineage>
        <taxon>Eukaryota</taxon>
        <taxon>Metazoa</taxon>
        <taxon>Ecdysozoa</taxon>
        <taxon>Arthropoda</taxon>
        <taxon>Hexapoda</taxon>
        <taxon>Insecta</taxon>
        <taxon>Pterygota</taxon>
        <taxon>Neoptera</taxon>
        <taxon>Endopterygota</taxon>
        <taxon>Lepidoptera</taxon>
        <taxon>Glossata</taxon>
        <taxon>Ditrysia</taxon>
        <taxon>Papilionoidea</taxon>
        <taxon>Papilionidae</taxon>
        <taxon>Parnassiinae</taxon>
        <taxon>Parnassini</taxon>
        <taxon>Parnassius</taxon>
        <taxon>Driopa</taxon>
    </lineage>
</organism>
<dbReference type="PANTHER" id="PTHR11505">
    <property type="entry name" value="L1 TRANSPOSABLE ELEMENT-RELATED"/>
    <property type="match status" value="1"/>
</dbReference>
<proteinExistence type="predicted"/>
<dbReference type="Gene3D" id="3.30.40.10">
    <property type="entry name" value="Zinc/RING finger domain, C3HC4 (zinc finger)"/>
    <property type="match status" value="1"/>
</dbReference>
<evidence type="ECO:0000259" key="6">
    <source>
        <dbReference type="Pfam" id="PF25298"/>
    </source>
</evidence>
<evidence type="ECO:0000313" key="7">
    <source>
        <dbReference type="EMBL" id="CAK1589389.1"/>
    </source>
</evidence>
<dbReference type="Pfam" id="PF25298">
    <property type="entry name" value="Baculo_FP_2nd"/>
    <property type="match status" value="1"/>
</dbReference>
<comment type="caution">
    <text evidence="7">The sequence shown here is derived from an EMBL/GenBank/DDBJ whole genome shotgun (WGS) entry which is preliminary data.</text>
</comment>
<dbReference type="Pfam" id="PF00628">
    <property type="entry name" value="PHD"/>
    <property type="match status" value="1"/>
</dbReference>
<protein>
    <recommendedName>
        <fullName evidence="9">Zinc finger PHD-type domain-containing protein</fullName>
    </recommendedName>
</protein>
<evidence type="ECO:0000256" key="4">
    <source>
        <dbReference type="SAM" id="MobiDB-lite"/>
    </source>
</evidence>
<dbReference type="EMBL" id="CAVLGL010000084">
    <property type="protein sequence ID" value="CAK1589389.1"/>
    <property type="molecule type" value="Genomic_DNA"/>
</dbReference>
<sequence>MQASKLKFECCRRQQSSTESILCAVCKKKYHFACVNNTDITFSELTEEYKVSWQCPVCQSRQPRSDNSNTPVRVSSGQEPRSSREPSQSINIIGKKDIFQRDKVSQGFTLEDIRSIVREEIGTALCNSNQKLTEKINANSKELHEELQTVRDSMHFMQQKYEELCKELSLKTDKIRSLDLENKTLKQAVNDLTSRLSQQEQYSRASNAEIQCVPEHKGENLYTVIKQIISTVDSNINEKDIHLCTRIAKLHKDNPRPRSILVRFSSPRMRDEFLAAAITFNRKAPTIGDRLNTSHLGIAGDKKPIYVVKHLSPTIKALHAADRKKAKELNYKFVWVKGGQVYMRKTPDSEYKFIRNSDVLAKLTQ</sequence>
<dbReference type="InterPro" id="IPR011011">
    <property type="entry name" value="Znf_FYVE_PHD"/>
</dbReference>
<evidence type="ECO:0000259" key="5">
    <source>
        <dbReference type="Pfam" id="PF00628"/>
    </source>
</evidence>
<dbReference type="AlphaFoldDB" id="A0AAV1L5Q7"/>
<feature type="region of interest" description="Disordered" evidence="4">
    <location>
        <begin position="60"/>
        <end position="88"/>
    </location>
</feature>
<dbReference type="InterPro" id="IPR013083">
    <property type="entry name" value="Znf_RING/FYVE/PHD"/>
</dbReference>
<name>A0AAV1L5Q7_9NEOP</name>
<dbReference type="InterPro" id="IPR019787">
    <property type="entry name" value="Znf_PHD-finger"/>
</dbReference>
<evidence type="ECO:0000256" key="2">
    <source>
        <dbReference type="ARBA" id="ARBA00022771"/>
    </source>
</evidence>
<evidence type="ECO:0008006" key="9">
    <source>
        <dbReference type="Google" id="ProtNLM"/>
    </source>
</evidence>
<evidence type="ECO:0000256" key="3">
    <source>
        <dbReference type="ARBA" id="ARBA00022833"/>
    </source>
</evidence>
<dbReference type="InterPro" id="IPR057251">
    <property type="entry name" value="FP_C"/>
</dbReference>
<keyword evidence="8" id="KW-1185">Reference proteome</keyword>
<accession>A0AAV1L5Q7</accession>
<feature type="domain" description="PHD-type" evidence="5">
    <location>
        <begin position="10"/>
        <end position="58"/>
    </location>
</feature>
<dbReference type="Proteomes" id="UP001314205">
    <property type="component" value="Unassembled WGS sequence"/>
</dbReference>
<dbReference type="InterPro" id="IPR004244">
    <property type="entry name" value="Transposase_22"/>
</dbReference>
<dbReference type="GO" id="GO:0008270">
    <property type="term" value="F:zinc ion binding"/>
    <property type="evidence" value="ECO:0007669"/>
    <property type="project" value="UniProtKB-KW"/>
</dbReference>